<evidence type="ECO:0000256" key="2">
    <source>
        <dbReference type="SAM" id="SignalP"/>
    </source>
</evidence>
<dbReference type="OrthoDB" id="5104384at2759"/>
<evidence type="ECO:0000313" key="4">
    <source>
        <dbReference type="Proteomes" id="UP000266234"/>
    </source>
</evidence>
<sequence length="195" mass="20885">MAVFKLFILVALSALQIAAQTPTPTPTPTTSFSISPLTTPSCWALADSLPMTGMPVPPEDMSELVVSFAIGTLYNTADPCQLPVVTGSNAENFSSWASEWTSWQAQHVSEYRIIWESCSDAPDITDLAPVGPDACSTIREMITGTAAENDKDDKGEDNDEDNDDEPEQVNESSASRPTRLLLATLLAVCVFGVAI</sequence>
<feature type="chain" id="PRO_5017245277" description="Infection structure specific" evidence="2">
    <location>
        <begin position="20"/>
        <end position="195"/>
    </location>
</feature>
<reference evidence="3 4" key="1">
    <citation type="journal article" date="2018" name="PLoS Pathog.">
        <title>Evolution of structural diversity of trichothecenes, a family of toxins produced by plant pathogenic and entomopathogenic fungi.</title>
        <authorList>
            <person name="Proctor R.H."/>
            <person name="McCormick S.P."/>
            <person name="Kim H.S."/>
            <person name="Cardoza R.E."/>
            <person name="Stanley A.M."/>
            <person name="Lindo L."/>
            <person name="Kelly A."/>
            <person name="Brown D.W."/>
            <person name="Lee T."/>
            <person name="Vaughan M.M."/>
            <person name="Alexander N.J."/>
            <person name="Busman M."/>
            <person name="Gutierrez S."/>
        </authorList>
    </citation>
    <scope>NUCLEOTIDE SEQUENCE [LARGE SCALE GENOMIC DNA]</scope>
    <source>
        <strain evidence="3 4">NRRL 20695</strain>
    </source>
</reference>
<proteinExistence type="predicted"/>
<dbReference type="AlphaFoldDB" id="A0A395S1C0"/>
<comment type="caution">
    <text evidence="3">The sequence shown here is derived from an EMBL/GenBank/DDBJ whole genome shotgun (WGS) entry which is preliminary data.</text>
</comment>
<accession>A0A395S1C0</accession>
<protein>
    <recommendedName>
        <fullName evidence="5">Infection structure specific</fullName>
    </recommendedName>
</protein>
<feature type="region of interest" description="Disordered" evidence="1">
    <location>
        <begin position="143"/>
        <end position="175"/>
    </location>
</feature>
<dbReference type="Proteomes" id="UP000266234">
    <property type="component" value="Unassembled WGS sequence"/>
</dbReference>
<feature type="signal peptide" evidence="2">
    <location>
        <begin position="1"/>
        <end position="19"/>
    </location>
</feature>
<dbReference type="EMBL" id="PXOG01000228">
    <property type="protein sequence ID" value="RGP65872.1"/>
    <property type="molecule type" value="Genomic_DNA"/>
</dbReference>
<keyword evidence="4" id="KW-1185">Reference proteome</keyword>
<evidence type="ECO:0000256" key="1">
    <source>
        <dbReference type="SAM" id="MobiDB-lite"/>
    </source>
</evidence>
<keyword evidence="2" id="KW-0732">Signal</keyword>
<evidence type="ECO:0008006" key="5">
    <source>
        <dbReference type="Google" id="ProtNLM"/>
    </source>
</evidence>
<evidence type="ECO:0000313" key="3">
    <source>
        <dbReference type="EMBL" id="RGP65872.1"/>
    </source>
</evidence>
<name>A0A395S1C0_9HYPO</name>
<feature type="compositionally biased region" description="Acidic residues" evidence="1">
    <location>
        <begin position="155"/>
        <end position="168"/>
    </location>
</feature>
<gene>
    <name evidence="3" type="ORF">FLONG3_9004</name>
</gene>
<organism evidence="3 4">
    <name type="scientific">Fusarium longipes</name>
    <dbReference type="NCBI Taxonomy" id="694270"/>
    <lineage>
        <taxon>Eukaryota</taxon>
        <taxon>Fungi</taxon>
        <taxon>Dikarya</taxon>
        <taxon>Ascomycota</taxon>
        <taxon>Pezizomycotina</taxon>
        <taxon>Sordariomycetes</taxon>
        <taxon>Hypocreomycetidae</taxon>
        <taxon>Hypocreales</taxon>
        <taxon>Nectriaceae</taxon>
        <taxon>Fusarium</taxon>
    </lineage>
</organism>